<dbReference type="PANTHER" id="PTHR46060:SF1">
    <property type="entry name" value="MARINER MOS1 TRANSPOSASE-LIKE PROTEIN"/>
    <property type="match status" value="1"/>
</dbReference>
<evidence type="ECO:0008006" key="3">
    <source>
        <dbReference type="Google" id="ProtNLM"/>
    </source>
</evidence>
<comment type="caution">
    <text evidence="1">The sequence shown here is derived from an EMBL/GenBank/DDBJ whole genome shotgun (WGS) entry which is preliminary data.</text>
</comment>
<dbReference type="AlphaFoldDB" id="A0A2J7QIC1"/>
<dbReference type="GO" id="GO:0003676">
    <property type="term" value="F:nucleic acid binding"/>
    <property type="evidence" value="ECO:0007669"/>
    <property type="project" value="InterPro"/>
</dbReference>
<name>A0A2J7QIC1_9NEOP</name>
<dbReference type="InterPro" id="IPR052709">
    <property type="entry name" value="Transposase-MT_Hybrid"/>
</dbReference>
<sequence length="282" mass="32839">MREQKVTRSMEQRIVIKFLVGENVQSTEIHHRLQQQYGEECLSRTCVFEWCKCFREGRECMENEPHDRWPRTSITEPNIDRADVLIRENRRITIKELGVMLSISVGSVEDIVKYHLHYRKVNAQWVPRTLMDVNKMVHTQAASCLLQQFDDEDLLATDMKEKIRSKRKTGGKRVAFLQDKAHPHTAKTTMETLQKLKWNLLTHPPYSPDFAPSDFYLFRRLKSDLQGMWFEDNAAVIQTVWEWICRQPQVFSLGGGASGCFQKVGKNVLTSEGSTLKTDMCK</sequence>
<dbReference type="PANTHER" id="PTHR46060">
    <property type="entry name" value="MARINER MOS1 TRANSPOSASE-LIKE PROTEIN"/>
    <property type="match status" value="1"/>
</dbReference>
<reference evidence="1 2" key="1">
    <citation type="submission" date="2017-12" db="EMBL/GenBank/DDBJ databases">
        <title>Hemimetabolous genomes reveal molecular basis of termite eusociality.</title>
        <authorList>
            <person name="Harrison M.C."/>
            <person name="Jongepier E."/>
            <person name="Robertson H.M."/>
            <person name="Arning N."/>
            <person name="Bitard-Feildel T."/>
            <person name="Chao H."/>
            <person name="Childers C.P."/>
            <person name="Dinh H."/>
            <person name="Doddapaneni H."/>
            <person name="Dugan S."/>
            <person name="Gowin J."/>
            <person name="Greiner C."/>
            <person name="Han Y."/>
            <person name="Hu H."/>
            <person name="Hughes D.S.T."/>
            <person name="Huylmans A.-K."/>
            <person name="Kemena C."/>
            <person name="Kremer L.P.M."/>
            <person name="Lee S.L."/>
            <person name="Lopez-Ezquerra A."/>
            <person name="Mallet L."/>
            <person name="Monroy-Kuhn J.M."/>
            <person name="Moser A."/>
            <person name="Murali S.C."/>
            <person name="Muzny D.M."/>
            <person name="Otani S."/>
            <person name="Piulachs M.-D."/>
            <person name="Poelchau M."/>
            <person name="Qu J."/>
            <person name="Schaub F."/>
            <person name="Wada-Katsumata A."/>
            <person name="Worley K.C."/>
            <person name="Xie Q."/>
            <person name="Ylla G."/>
            <person name="Poulsen M."/>
            <person name="Gibbs R.A."/>
            <person name="Schal C."/>
            <person name="Richards S."/>
            <person name="Belles X."/>
            <person name="Korb J."/>
            <person name="Bornberg-Bauer E."/>
        </authorList>
    </citation>
    <scope>NUCLEOTIDE SEQUENCE [LARGE SCALE GENOMIC DNA]</scope>
    <source>
        <tissue evidence="1">Whole body</tissue>
    </source>
</reference>
<dbReference type="STRING" id="105785.A0A2J7QIC1"/>
<dbReference type="InterPro" id="IPR036397">
    <property type="entry name" value="RNaseH_sf"/>
</dbReference>
<keyword evidence="2" id="KW-1185">Reference proteome</keyword>
<gene>
    <name evidence="1" type="ORF">B7P43_G01901</name>
</gene>
<accession>A0A2J7QIC1</accession>
<dbReference type="EMBL" id="NEVH01013954">
    <property type="protein sequence ID" value="PNF28338.1"/>
    <property type="molecule type" value="Genomic_DNA"/>
</dbReference>
<dbReference type="Proteomes" id="UP000235965">
    <property type="component" value="Unassembled WGS sequence"/>
</dbReference>
<protein>
    <recommendedName>
        <fullName evidence="3">Mos1 transposase HTH domain-containing protein</fullName>
    </recommendedName>
</protein>
<organism evidence="1 2">
    <name type="scientific">Cryptotermes secundus</name>
    <dbReference type="NCBI Taxonomy" id="105785"/>
    <lineage>
        <taxon>Eukaryota</taxon>
        <taxon>Metazoa</taxon>
        <taxon>Ecdysozoa</taxon>
        <taxon>Arthropoda</taxon>
        <taxon>Hexapoda</taxon>
        <taxon>Insecta</taxon>
        <taxon>Pterygota</taxon>
        <taxon>Neoptera</taxon>
        <taxon>Polyneoptera</taxon>
        <taxon>Dictyoptera</taxon>
        <taxon>Blattodea</taxon>
        <taxon>Blattoidea</taxon>
        <taxon>Termitoidae</taxon>
        <taxon>Kalotermitidae</taxon>
        <taxon>Cryptotermitinae</taxon>
        <taxon>Cryptotermes</taxon>
    </lineage>
</organism>
<dbReference type="InParanoid" id="A0A2J7QIC1"/>
<dbReference type="OrthoDB" id="10017160at2759"/>
<proteinExistence type="predicted"/>
<evidence type="ECO:0000313" key="2">
    <source>
        <dbReference type="Proteomes" id="UP000235965"/>
    </source>
</evidence>
<evidence type="ECO:0000313" key="1">
    <source>
        <dbReference type="EMBL" id="PNF28338.1"/>
    </source>
</evidence>
<dbReference type="Gene3D" id="3.30.420.10">
    <property type="entry name" value="Ribonuclease H-like superfamily/Ribonuclease H"/>
    <property type="match status" value="1"/>
</dbReference>